<dbReference type="OrthoDB" id="5875756at2759"/>
<feature type="region of interest" description="Disordered" evidence="1">
    <location>
        <begin position="336"/>
        <end position="378"/>
    </location>
</feature>
<accession>A0A0B2V493</accession>
<keyword evidence="3" id="KW-1185">Reference proteome</keyword>
<dbReference type="PANTHER" id="PTHR31327">
    <property type="entry name" value="SPERM MEIOSIS PDZ DOMAIN CONTAINING PROTEINS-RELATED"/>
    <property type="match status" value="1"/>
</dbReference>
<dbReference type="AlphaFoldDB" id="A0A0B2V493"/>
<feature type="compositionally biased region" description="Low complexity" evidence="1">
    <location>
        <begin position="342"/>
        <end position="378"/>
    </location>
</feature>
<organism evidence="2 3">
    <name type="scientific">Toxocara canis</name>
    <name type="common">Canine roundworm</name>
    <dbReference type="NCBI Taxonomy" id="6265"/>
    <lineage>
        <taxon>Eukaryota</taxon>
        <taxon>Metazoa</taxon>
        <taxon>Ecdysozoa</taxon>
        <taxon>Nematoda</taxon>
        <taxon>Chromadorea</taxon>
        <taxon>Rhabditida</taxon>
        <taxon>Spirurina</taxon>
        <taxon>Ascaridomorpha</taxon>
        <taxon>Ascaridoidea</taxon>
        <taxon>Toxocaridae</taxon>
        <taxon>Toxocara</taxon>
    </lineage>
</organism>
<feature type="region of interest" description="Disordered" evidence="1">
    <location>
        <begin position="1"/>
        <end position="26"/>
    </location>
</feature>
<dbReference type="STRING" id="6265.A0A0B2V493"/>
<reference evidence="2 3" key="1">
    <citation type="submission" date="2014-11" db="EMBL/GenBank/DDBJ databases">
        <title>Genetic blueprint of the zoonotic pathogen Toxocara canis.</title>
        <authorList>
            <person name="Zhu X.-Q."/>
            <person name="Korhonen P.K."/>
            <person name="Cai H."/>
            <person name="Young N.D."/>
            <person name="Nejsum P."/>
            <person name="von Samson-Himmelstjerna G."/>
            <person name="Boag P.R."/>
            <person name="Tan P."/>
            <person name="Li Q."/>
            <person name="Min J."/>
            <person name="Yang Y."/>
            <person name="Wang X."/>
            <person name="Fang X."/>
            <person name="Hall R.S."/>
            <person name="Hofmann A."/>
            <person name="Sternberg P.W."/>
            <person name="Jex A.R."/>
            <person name="Gasser R.B."/>
        </authorList>
    </citation>
    <scope>NUCLEOTIDE SEQUENCE [LARGE SCALE GENOMIC DNA]</scope>
    <source>
        <strain evidence="2">PN_DK_2014</strain>
    </source>
</reference>
<dbReference type="SUPFAM" id="SSF50156">
    <property type="entry name" value="PDZ domain-like"/>
    <property type="match status" value="1"/>
</dbReference>
<dbReference type="InterPro" id="IPR036034">
    <property type="entry name" value="PDZ_sf"/>
</dbReference>
<protein>
    <recommendedName>
        <fullName evidence="4">PDZ domain-containing protein</fullName>
    </recommendedName>
</protein>
<comment type="caution">
    <text evidence="2">The sequence shown here is derived from an EMBL/GenBank/DDBJ whole genome shotgun (WGS) entry which is preliminary data.</text>
</comment>
<dbReference type="PANTHER" id="PTHR31327:SF7">
    <property type="entry name" value="PDZ DOMAIN-CONTAINING PROTEIN"/>
    <property type="match status" value="1"/>
</dbReference>
<proteinExistence type="predicted"/>
<feature type="compositionally biased region" description="Basic and acidic residues" evidence="1">
    <location>
        <begin position="1"/>
        <end position="18"/>
    </location>
</feature>
<dbReference type="Proteomes" id="UP000031036">
    <property type="component" value="Unassembled WGS sequence"/>
</dbReference>
<name>A0A0B2V493_TOXCA</name>
<dbReference type="EMBL" id="JPKZ01002554">
    <property type="protein sequence ID" value="KHN76257.1"/>
    <property type="molecule type" value="Genomic_DNA"/>
</dbReference>
<evidence type="ECO:0000256" key="1">
    <source>
        <dbReference type="SAM" id="MobiDB-lite"/>
    </source>
</evidence>
<sequence>MLKTKTSEARTLDEERTIEPQTTQEESTANVKLELGYGCDFPKNLLKKMEFDVDCEAGKAPRLKVTRRMLVLAVHGNAAGKLDLGDWVVELNNKVLTSKQHYYRIIREQLQRRVPYTLKYTVYRTVKTLVIDNAASSPLIPQAMELQSGYQYLVGYITMYPGSSLGVNIKAYNYRVFVTGTDNGFQSLGMRTFLVGDAILAVDGEPQTTVAGASSQIIQALTKRKYVSVVIERAQSATAIGRVRQALLAEKTREKDPRMPDDAVQICRDEVKRRRCEPEPSLTSIYVDNTNTFSVVFKRMLKGPKSVKMALNSLESTIGMNPINPILLQHVTPPPIVQQPQRSSSSNSCASSSLRQCSSAASASRKSIRRLLAGNKKR</sequence>
<evidence type="ECO:0008006" key="4">
    <source>
        <dbReference type="Google" id="ProtNLM"/>
    </source>
</evidence>
<evidence type="ECO:0000313" key="3">
    <source>
        <dbReference type="Proteomes" id="UP000031036"/>
    </source>
</evidence>
<dbReference type="OMA" id="RRRCEPE"/>
<dbReference type="InterPro" id="IPR040264">
    <property type="entry name" value="T15H9.4-like"/>
</dbReference>
<gene>
    <name evidence="2" type="ORF">Tcan_14641</name>
</gene>
<evidence type="ECO:0000313" key="2">
    <source>
        <dbReference type="EMBL" id="KHN76257.1"/>
    </source>
</evidence>